<evidence type="ECO:0000313" key="4">
    <source>
        <dbReference type="Proteomes" id="UP000054342"/>
    </source>
</evidence>
<dbReference type="Proteomes" id="UP000054342">
    <property type="component" value="Unassembled WGS sequence"/>
</dbReference>
<dbReference type="Gene3D" id="3.40.50.720">
    <property type="entry name" value="NAD(P)-binding Rossmann-like Domain"/>
    <property type="match status" value="1"/>
</dbReference>
<evidence type="ECO:0008006" key="5">
    <source>
        <dbReference type="Google" id="ProtNLM"/>
    </source>
</evidence>
<comment type="similarity">
    <text evidence="1">Belongs to the short-chain dehydrogenases/reductases (SDR) family.</text>
</comment>
<dbReference type="STRING" id="348802.A0A0D2D037"/>
<dbReference type="PANTHER" id="PTHR43669:SF4">
    <property type="entry name" value="SHORT-CHAIN DEHYDROGENASE"/>
    <property type="match status" value="1"/>
</dbReference>
<dbReference type="RefSeq" id="XP_013316347.1">
    <property type="nucleotide sequence ID" value="XM_013460893.1"/>
</dbReference>
<evidence type="ECO:0000313" key="3">
    <source>
        <dbReference type="EMBL" id="KIW55762.1"/>
    </source>
</evidence>
<name>A0A0D2D037_9EURO</name>
<sequence length="237" mass="25498">MKPTLLIIGAGSRVGQATADTFAAAGYTIAVASRSGKIGSKYKHFTFDASKPETVRDLFSEVRRTTGIPSVVIYNAYSAHITRPETPFESPIDEFQADMDVNATSVWVAAGETVKCFEDLGLDALGTTGGTFIFTGNLLNLAAAPGFLTFGMGKSAAAHLIQHLALVAYPGKPYKFYYGDQRHADGSPMPTGLSGLAHAETYLQLAKDPEQKPWLHTFVEGQGYAEFPRQEVWVPGS</sequence>
<keyword evidence="2" id="KW-0560">Oxidoreductase</keyword>
<evidence type="ECO:0000256" key="2">
    <source>
        <dbReference type="ARBA" id="ARBA00023002"/>
    </source>
</evidence>
<dbReference type="AlphaFoldDB" id="A0A0D2D037"/>
<dbReference type="RefSeq" id="XP_013316346.1">
    <property type="nucleotide sequence ID" value="XM_013460892.1"/>
</dbReference>
<keyword evidence="4" id="KW-1185">Reference proteome</keyword>
<dbReference type="OrthoDB" id="5336600at2759"/>
<protein>
    <recommendedName>
        <fullName evidence="5">Short-chain dehydrogenase</fullName>
    </recommendedName>
</protein>
<dbReference type="Pfam" id="PF00106">
    <property type="entry name" value="adh_short"/>
    <property type="match status" value="1"/>
</dbReference>
<proteinExistence type="inferred from homology"/>
<dbReference type="GO" id="GO:0016491">
    <property type="term" value="F:oxidoreductase activity"/>
    <property type="evidence" value="ECO:0007669"/>
    <property type="project" value="UniProtKB-KW"/>
</dbReference>
<gene>
    <name evidence="3" type="ORF">PV05_04491</name>
</gene>
<dbReference type="SUPFAM" id="SSF51735">
    <property type="entry name" value="NAD(P)-binding Rossmann-fold domains"/>
    <property type="match status" value="1"/>
</dbReference>
<dbReference type="PANTHER" id="PTHR43669">
    <property type="entry name" value="5-KETO-D-GLUCONATE 5-REDUCTASE"/>
    <property type="match status" value="1"/>
</dbReference>
<organism evidence="3 4">
    <name type="scientific">Exophiala xenobiotica</name>
    <dbReference type="NCBI Taxonomy" id="348802"/>
    <lineage>
        <taxon>Eukaryota</taxon>
        <taxon>Fungi</taxon>
        <taxon>Dikarya</taxon>
        <taxon>Ascomycota</taxon>
        <taxon>Pezizomycotina</taxon>
        <taxon>Eurotiomycetes</taxon>
        <taxon>Chaetothyriomycetidae</taxon>
        <taxon>Chaetothyriales</taxon>
        <taxon>Herpotrichiellaceae</taxon>
        <taxon>Exophiala</taxon>
    </lineage>
</organism>
<dbReference type="HOGENOM" id="CLU_103010_1_0_1"/>
<dbReference type="EMBL" id="KN847319">
    <property type="protein sequence ID" value="KIW55763.1"/>
    <property type="molecule type" value="Genomic_DNA"/>
</dbReference>
<accession>A0A0D2D037</accession>
<dbReference type="InterPro" id="IPR002347">
    <property type="entry name" value="SDR_fam"/>
</dbReference>
<dbReference type="GeneID" id="25326399"/>
<reference evidence="3 4" key="1">
    <citation type="submission" date="2015-01" db="EMBL/GenBank/DDBJ databases">
        <title>The Genome Sequence of Exophiala xenobiotica CBS118157.</title>
        <authorList>
            <consortium name="The Broad Institute Genomics Platform"/>
            <person name="Cuomo C."/>
            <person name="de Hoog S."/>
            <person name="Gorbushina A."/>
            <person name="Stielow B."/>
            <person name="Teixiera M."/>
            <person name="Abouelleil A."/>
            <person name="Chapman S.B."/>
            <person name="Priest M."/>
            <person name="Young S.K."/>
            <person name="Wortman J."/>
            <person name="Nusbaum C."/>
            <person name="Birren B."/>
        </authorList>
    </citation>
    <scope>NUCLEOTIDE SEQUENCE [LARGE SCALE GENOMIC DNA]</scope>
    <source>
        <strain evidence="3 4">CBS 118157</strain>
    </source>
</reference>
<dbReference type="EMBL" id="KN847319">
    <property type="protein sequence ID" value="KIW55762.1"/>
    <property type="molecule type" value="Genomic_DNA"/>
</dbReference>
<dbReference type="InterPro" id="IPR036291">
    <property type="entry name" value="NAD(P)-bd_dom_sf"/>
</dbReference>
<evidence type="ECO:0000256" key="1">
    <source>
        <dbReference type="ARBA" id="ARBA00006484"/>
    </source>
</evidence>